<accession>A0A9P5RS73</accession>
<evidence type="ECO:0000313" key="4">
    <source>
        <dbReference type="Proteomes" id="UP000748756"/>
    </source>
</evidence>
<evidence type="ECO:0000259" key="2">
    <source>
        <dbReference type="PROSITE" id="PS50097"/>
    </source>
</evidence>
<dbReference type="PANTHER" id="PTHR15600">
    <property type="entry name" value="SACSIN"/>
    <property type="match status" value="1"/>
</dbReference>
<dbReference type="InterPro" id="IPR058210">
    <property type="entry name" value="SACS/Nov_dom"/>
</dbReference>
<dbReference type="CDD" id="cd18186">
    <property type="entry name" value="BTB_POZ_ZBTB_KLHL-like"/>
    <property type="match status" value="1"/>
</dbReference>
<dbReference type="SUPFAM" id="SSF54695">
    <property type="entry name" value="POZ domain"/>
    <property type="match status" value="1"/>
</dbReference>
<evidence type="ECO:0000256" key="1">
    <source>
        <dbReference type="SAM" id="MobiDB-lite"/>
    </source>
</evidence>
<evidence type="ECO:0000313" key="3">
    <source>
        <dbReference type="EMBL" id="KAF9140341.1"/>
    </source>
</evidence>
<dbReference type="EMBL" id="JAAAUQ010001312">
    <property type="protein sequence ID" value="KAF9140341.1"/>
    <property type="molecule type" value="Genomic_DNA"/>
</dbReference>
<sequence>HAARTADPTSDLQPLHLIHKDFHKYLGPALLAGNDTEFSEEDFDSLKNLASSGKRTDESKIGQMGIGFNSIYHLTDCPSFITGDQFMVIDPHLNMFENHAGAAHAVRGHLQELGRIPAQLKTFSVLKDIKCLERYQGTIFRFPLRTEEQASGSEISDNAYTPAKVLEILEKLKEEALRALLFLKHVEEIIIYERKEDQEIPTRLFHIKIANAGEVRKQRLKLLGNVKKHIDSMHTASQVDPLKYYMRPTYRITQGDGSTTEETWHVTILVGNIAEAREYIKRHTSGNLDSHKLIPWVGIAAPADPNVKIDTSRLFCFLPMGIQLPFPVHINGHFAVKQSRREIWTNQDNDFSRHAAANIKSLWNDHLFRKHIPEAYAAFLQKVGLEHGPSYDLWPTSCGEGVGLDAIWKDMLKDVLRAAITQKYEVFYCGSKVLNNYSLCEVKKLYIAEHDIDPYPRLKEALHSMVSLAEKIPSVILREIAALVSELDLEQVILTPAYVRDILFVNRARWSLTADSATRMEMLKYCLLDNNIAELEDLPLLPLDGDIWVDFSQSKAQERFFVPRSVFETLSPVTTGLVDLNMKDYPFEQINEVSKNTKFWVPMSPSSIAQRVRGAFQRDFYQNGIVPVGCVSQSQGHFPSNAWITKFWDMTYKFSDCRNILSELAGIHLLPVAQNQLAPLSPQQRAIHLNTTKFADLHVGIMKKACFVLEQHLECNILRPWFSPPASLQQFVVDISDAPGILDLLTTKAGHFPNLSQADRGHLGTYFAMFLRPGDKITKNQRRVLRRLPIYKRYNTPKLQSLDAPEISASAPATMQRRLAHGYSHSEHPWIPQSIDLLADDQPMREHLRTILSVSVLSESEYWYTLISTLAGRIESDWDAILAKLAPSYHVHSEAFDLASILRKLPFVSTNTAAGIQSEVSTPSPACRLSPESVFHPSLAAYFQDKDSVFPAGIYAQAPLFGILSELGMHSAFDPVFVQGRFRTLFASGGLRMQDNRKMVEALYSRLNSECSERFLTSRLHSILTTIPWVYTESGGGWRIPATCRPQKERALIGDKMPLVEFAFTNDALLGCMSWKAPPPLKMVLENLLSIIDKHPHQKSADTDSTTKSESSKQEKGNTSIDSLDIRPIYQYLSDRIKDPMVFKDVKERLQNKPWVLVSGTFYTVDRVALKMHCDLHPHYVQLSPSNLNDFYLALGVREHVRQEDMEGILADIGSKYPDGRSLSQEDADLVYRLLTAIAYGQSPEWSADMLLLTQDGELKRAADVVYDDVNVRQSDLGAGELLYTFAHRRISLDMAVRLKIKMLSVQFWDEAKDNSFDPFFQQENIVDRIKGILNDYDPSSLFNEFLQNASDAGATECRFWLDSHSFGKDKVLSKQMAEWQGPALMIYNDAEFSDKDFDALCKLGIGNKKEDTSKIGRHGLGFNSVYHFTDVPSIVSGPYLCFFDPHMANLPMSRDRNGNYVAKGGHRCDFRKLSMESYADQLAPYKRFFECDMRSHFKGTLFRIPLRKPQAESSAPASGSPATGKSTAVTVASSGFDGVWTVAKIRRMMERWVADAKVGMLFLKNVKSIQIWDGSKPKVTVTKLEMDKSGIFKPSNPSAPSLSDSTVMIKVSSNTPIPSENAETSEWLICCDDDFPPNTPAKVRKLATRKHWSPHRGVAIKVKDTDLSESHCKLFVYLPTSILTDLPFHIHGDFALTSSRKSLAGGKEEENEKRLWNSFLMETGLPQTAIRALKHLFTSCFLGPSSPGRNRQGFNSATNAYFKHWPISATADFQPFLRAFLRQTYVSPVFPRPGSTTVFPMQLTTGREAILPGPVAIPLELEAKVVPWLSERNRAVCIVPDPVMLAIKAKWSKEPKLSSEEVDGDCIRRRLLDTFDYIKNNMTTPTEREWILGWAFQPVLNPTVRVSVSTDRLQIVPLLNGEWKQLVRGKTIYYVATEQERNLLSAEDILVDEDVFSNEELKKALDVLVKGEKHNVGRLTVEVFASTFLKENPNGVTDKQLRLLWDYIEEKCNELDPFYEFPILKTSYCTLTTLGKARTGFQISGLPHQTAQEFIAFAELLRDLGIVVYEAAAHRNHQFFKDKCPAHSDLRLLTAITTHWNDLRTYRAFSSMEAKGMRELILACSGTISRSLLLSVGHLPIWMAQGSTDASPLIAASEAYYLEGHFELEKLGEFPNVLCSVDARIFKPMGAAPLKVSVALTELILPKLHSGSLRCEGEVRTAYLKLLSNLFFVSKLQGKFADVARGVVRNTRCYVARDGSFHTLGKLFVPGEALTEMMFADRPDVFADEEMALLMTQFSMLSSLRSLNSSPELIVECAEKVLAETVDATVDWTITRMRAVQLIQYIYKNPEAGGVNWMDVKWKFVPRETNLEFPYDLMAPKLPLYMAFSELVGFSNREATWTQCGFFPVELQPSNVFKVQFPGVRTTSVTLPVVFKHLNVLVKDIAPMLKSTPDQLRLKATVFKIYGIIDHYVGCSDVHRDSAVKQSRAYLKVPYILNGHHMDSSMASSWFRPEQLMFGIVDDVPPHFAVDPALHQYRNFLLAFGADQIESPASVIDVEDGRTRGYIEDQMMSFFEMQDQEAGFMDVRFKFQKGSDILAHKFVLATASEYFLWMFKSIWASNSIWVHTSGVQVVDLSRYGDIRTGFWGLLYYFYSDSLIQSTGPPRSDEDDPELVNDGEGSDNISSQGEDDSSAPDDGDTEVYKLEYKLSERLQYLVELQDVANRFKATRLKDLIAQELVMGQKVVHSNVFMIRDHAARNEAENVRKHCNEFIEKNKASVMRHIEREVRELREKWKEEGGKDNEGDKYGPSEAWYEGNDRGSPEESFDKAFNWKVREDGWSEPGRLWAATDYSEEEGEETSNTNGYPNRIDLLRESLKERLQELESNWRELVMEP</sequence>
<dbReference type="InterPro" id="IPR011333">
    <property type="entry name" value="SKP1/BTB/POZ_sf"/>
</dbReference>
<feature type="region of interest" description="Disordered" evidence="1">
    <location>
        <begin position="1096"/>
        <end position="1119"/>
    </location>
</feature>
<feature type="compositionally biased region" description="Basic and acidic residues" evidence="1">
    <location>
        <begin position="2795"/>
        <end position="2810"/>
    </location>
</feature>
<dbReference type="Pfam" id="PF25794">
    <property type="entry name" value="SACS"/>
    <property type="match status" value="2"/>
</dbReference>
<feature type="non-terminal residue" evidence="3">
    <location>
        <position position="1"/>
    </location>
</feature>
<comment type="caution">
    <text evidence="3">The sequence shown here is derived from an EMBL/GenBank/DDBJ whole genome shotgun (WGS) entry which is preliminary data.</text>
</comment>
<feature type="region of interest" description="Disordered" evidence="1">
    <location>
        <begin position="2663"/>
        <end position="2699"/>
    </location>
</feature>
<proteinExistence type="predicted"/>
<dbReference type="Proteomes" id="UP000748756">
    <property type="component" value="Unassembled WGS sequence"/>
</dbReference>
<keyword evidence="4" id="KW-1185">Reference proteome</keyword>
<organism evidence="3 4">
    <name type="scientific">Linnemannia schmuckeri</name>
    <dbReference type="NCBI Taxonomy" id="64567"/>
    <lineage>
        <taxon>Eukaryota</taxon>
        <taxon>Fungi</taxon>
        <taxon>Fungi incertae sedis</taxon>
        <taxon>Mucoromycota</taxon>
        <taxon>Mortierellomycotina</taxon>
        <taxon>Mortierellomycetes</taxon>
        <taxon>Mortierellales</taxon>
        <taxon>Mortierellaceae</taxon>
        <taxon>Linnemannia</taxon>
    </lineage>
</organism>
<dbReference type="SUPFAM" id="SSF55874">
    <property type="entry name" value="ATPase domain of HSP90 chaperone/DNA topoisomerase II/histidine kinase"/>
    <property type="match status" value="2"/>
</dbReference>
<feature type="compositionally biased region" description="Acidic residues" evidence="1">
    <location>
        <begin position="2689"/>
        <end position="2699"/>
    </location>
</feature>
<dbReference type="InterPro" id="IPR036890">
    <property type="entry name" value="HATPase_C_sf"/>
</dbReference>
<dbReference type="PROSITE" id="PS50097">
    <property type="entry name" value="BTB"/>
    <property type="match status" value="1"/>
</dbReference>
<dbReference type="Gene3D" id="3.30.710.10">
    <property type="entry name" value="Potassium Channel Kv1.1, Chain A"/>
    <property type="match status" value="1"/>
</dbReference>
<name>A0A9P5RS73_9FUNG</name>
<feature type="region of interest" description="Disordered" evidence="1">
    <location>
        <begin position="2795"/>
        <end position="2827"/>
    </location>
</feature>
<dbReference type="PANTHER" id="PTHR15600:SF42">
    <property type="entry name" value="SACSIN"/>
    <property type="match status" value="1"/>
</dbReference>
<dbReference type="InterPro" id="IPR000210">
    <property type="entry name" value="BTB/POZ_dom"/>
</dbReference>
<feature type="domain" description="BTB" evidence="2">
    <location>
        <begin position="2586"/>
        <end position="2663"/>
    </location>
</feature>
<gene>
    <name evidence="3" type="ORF">BG015_001698</name>
</gene>
<feature type="compositionally biased region" description="Basic and acidic residues" evidence="1">
    <location>
        <begin position="2818"/>
        <end position="2827"/>
    </location>
</feature>
<dbReference type="OrthoDB" id="1262810at2759"/>
<protein>
    <recommendedName>
        <fullName evidence="2">BTB domain-containing protein</fullName>
    </recommendedName>
</protein>
<dbReference type="NCBIfam" id="NF047352">
    <property type="entry name" value="P_loop_sacsin"/>
    <property type="match status" value="1"/>
</dbReference>
<feature type="compositionally biased region" description="Acidic residues" evidence="1">
    <location>
        <begin position="2669"/>
        <end position="2681"/>
    </location>
</feature>
<dbReference type="GO" id="GO:0030544">
    <property type="term" value="F:Hsp70 protein binding"/>
    <property type="evidence" value="ECO:0007669"/>
    <property type="project" value="TreeGrafter"/>
</dbReference>
<dbReference type="InterPro" id="IPR052972">
    <property type="entry name" value="Sacsin_chaperone_reg"/>
</dbReference>
<dbReference type="Pfam" id="PF00651">
    <property type="entry name" value="BTB"/>
    <property type="match status" value="1"/>
</dbReference>
<reference evidence="3" key="1">
    <citation type="journal article" date="2020" name="Fungal Divers.">
        <title>Resolving the Mortierellaceae phylogeny through synthesis of multi-gene phylogenetics and phylogenomics.</title>
        <authorList>
            <person name="Vandepol N."/>
            <person name="Liber J."/>
            <person name="Desiro A."/>
            <person name="Na H."/>
            <person name="Kennedy M."/>
            <person name="Barry K."/>
            <person name="Grigoriev I.V."/>
            <person name="Miller A.N."/>
            <person name="O'Donnell K."/>
            <person name="Stajich J.E."/>
            <person name="Bonito G."/>
        </authorList>
    </citation>
    <scope>NUCLEOTIDE SEQUENCE</scope>
    <source>
        <strain evidence="3">NRRL 6426</strain>
    </source>
</reference>
<feature type="compositionally biased region" description="Basic and acidic residues" evidence="1">
    <location>
        <begin position="1096"/>
        <end position="1116"/>
    </location>
</feature>